<dbReference type="Gene3D" id="3.30.700.10">
    <property type="entry name" value="Glycoprotein, Type 4 Pilin"/>
    <property type="match status" value="1"/>
</dbReference>
<keyword evidence="2" id="KW-1133">Transmembrane helix</keyword>
<dbReference type="AlphaFoldDB" id="A0A9D9DS98"/>
<keyword evidence="1" id="KW-0488">Methylation</keyword>
<keyword evidence="2" id="KW-0472">Membrane</keyword>
<dbReference type="PRINTS" id="PR00813">
    <property type="entry name" value="BCTERIALGSPG"/>
</dbReference>
<dbReference type="Proteomes" id="UP000823632">
    <property type="component" value="Unassembled WGS sequence"/>
</dbReference>
<dbReference type="EMBL" id="JADIND010000201">
    <property type="protein sequence ID" value="MBO8431521.1"/>
    <property type="molecule type" value="Genomic_DNA"/>
</dbReference>
<dbReference type="InterPro" id="IPR045584">
    <property type="entry name" value="Pilin-like"/>
</dbReference>
<gene>
    <name evidence="3" type="ORF">IAC76_09055</name>
</gene>
<dbReference type="GO" id="GO:0015628">
    <property type="term" value="P:protein secretion by the type II secretion system"/>
    <property type="evidence" value="ECO:0007669"/>
    <property type="project" value="InterPro"/>
</dbReference>
<keyword evidence="2" id="KW-0812">Transmembrane</keyword>
<evidence type="ECO:0000256" key="1">
    <source>
        <dbReference type="ARBA" id="ARBA00022481"/>
    </source>
</evidence>
<evidence type="ECO:0000256" key="2">
    <source>
        <dbReference type="SAM" id="Phobius"/>
    </source>
</evidence>
<proteinExistence type="predicted"/>
<evidence type="ECO:0000313" key="3">
    <source>
        <dbReference type="EMBL" id="MBO8431521.1"/>
    </source>
</evidence>
<accession>A0A9D9DS98</accession>
<protein>
    <submittedName>
        <fullName evidence="3">Type II secretion system protein</fullName>
    </submittedName>
</protein>
<dbReference type="SUPFAM" id="SSF54523">
    <property type="entry name" value="Pili subunits"/>
    <property type="match status" value="1"/>
</dbReference>
<reference evidence="3" key="2">
    <citation type="journal article" date="2021" name="PeerJ">
        <title>Extensive microbial diversity within the chicken gut microbiome revealed by metagenomics and culture.</title>
        <authorList>
            <person name="Gilroy R."/>
            <person name="Ravi A."/>
            <person name="Getino M."/>
            <person name="Pursley I."/>
            <person name="Horton D.L."/>
            <person name="Alikhan N.F."/>
            <person name="Baker D."/>
            <person name="Gharbi K."/>
            <person name="Hall N."/>
            <person name="Watson M."/>
            <person name="Adriaenssens E.M."/>
            <person name="Foster-Nyarko E."/>
            <person name="Jarju S."/>
            <person name="Secka A."/>
            <person name="Antonio M."/>
            <person name="Oren A."/>
            <person name="Chaudhuri R.R."/>
            <person name="La Ragione R."/>
            <person name="Hildebrand F."/>
            <person name="Pallen M.J."/>
        </authorList>
    </citation>
    <scope>NUCLEOTIDE SEQUENCE</scope>
    <source>
        <strain evidence="3">10192</strain>
    </source>
</reference>
<comment type="caution">
    <text evidence="3">The sequence shown here is derived from an EMBL/GenBank/DDBJ whole genome shotgun (WGS) entry which is preliminary data.</text>
</comment>
<dbReference type="NCBIfam" id="TIGR02532">
    <property type="entry name" value="IV_pilin_GFxxxE"/>
    <property type="match status" value="1"/>
</dbReference>
<organism evidence="3 4">
    <name type="scientific">Candidatus Scatousia excrementipullorum</name>
    <dbReference type="NCBI Taxonomy" id="2840936"/>
    <lineage>
        <taxon>Bacteria</taxon>
        <taxon>Candidatus Scatousia</taxon>
    </lineage>
</organism>
<reference evidence="3" key="1">
    <citation type="submission" date="2020-10" db="EMBL/GenBank/DDBJ databases">
        <authorList>
            <person name="Gilroy R."/>
        </authorList>
    </citation>
    <scope>NUCLEOTIDE SEQUENCE</scope>
    <source>
        <strain evidence="3">10192</strain>
    </source>
</reference>
<dbReference type="InterPro" id="IPR012902">
    <property type="entry name" value="N_methyl_site"/>
</dbReference>
<dbReference type="InterPro" id="IPR000983">
    <property type="entry name" value="Bac_GSPG_pilin"/>
</dbReference>
<sequence>MKLKVLDKTAFTLAEVLITLGIIGVVAALTLPALIQNNRNKELQTGLKKAYSVISQALDMYQAETGERLKPDGSLTEHGQLGTILQKYFNIIKICGYAYSSDNAADSRGCIPNDSTSRKEGSAYKTFNGSTFINLDKFDDSQFILNDGMLLMIENQAQATTDPLYISVDVNGYKKRPNRLGQDLFLFQIDSKGKLLPMGVPNSDYYDANDAYCSASSSNNMNGAGCTYKALIEKDFFQKMP</sequence>
<name>A0A9D9DS98_9BACT</name>
<dbReference type="GO" id="GO:0015627">
    <property type="term" value="C:type II protein secretion system complex"/>
    <property type="evidence" value="ECO:0007669"/>
    <property type="project" value="InterPro"/>
</dbReference>
<feature type="transmembrane region" description="Helical" evidence="2">
    <location>
        <begin position="12"/>
        <end position="35"/>
    </location>
</feature>
<evidence type="ECO:0000313" key="4">
    <source>
        <dbReference type="Proteomes" id="UP000823632"/>
    </source>
</evidence>